<organism evidence="1 2">
    <name type="scientific">Holothuria leucospilota</name>
    <name type="common">Black long sea cucumber</name>
    <name type="synonym">Mertensiothuria leucospilota</name>
    <dbReference type="NCBI Taxonomy" id="206669"/>
    <lineage>
        <taxon>Eukaryota</taxon>
        <taxon>Metazoa</taxon>
        <taxon>Echinodermata</taxon>
        <taxon>Eleutherozoa</taxon>
        <taxon>Echinozoa</taxon>
        <taxon>Holothuroidea</taxon>
        <taxon>Aspidochirotacea</taxon>
        <taxon>Aspidochirotida</taxon>
        <taxon>Holothuriidae</taxon>
        <taxon>Holothuria</taxon>
    </lineage>
</organism>
<dbReference type="PANTHER" id="PTHR48312">
    <property type="match status" value="1"/>
</dbReference>
<reference evidence="1" key="1">
    <citation type="submission" date="2021-10" db="EMBL/GenBank/DDBJ databases">
        <title>Tropical sea cucumber genome reveals ecological adaptation and Cuvierian tubules defense mechanism.</title>
        <authorList>
            <person name="Chen T."/>
        </authorList>
    </citation>
    <scope>NUCLEOTIDE SEQUENCE</scope>
    <source>
        <strain evidence="1">Nanhai2018</strain>
        <tissue evidence="1">Muscle</tissue>
    </source>
</reference>
<evidence type="ECO:0000313" key="1">
    <source>
        <dbReference type="EMBL" id="KAJ8025685.1"/>
    </source>
</evidence>
<keyword evidence="2" id="KW-1185">Reference proteome</keyword>
<dbReference type="AlphaFoldDB" id="A0A9Q1BGH9"/>
<sequence>MEQPTRIFLWCWPRTISTALEKCMSFVDGMQTWHEPYTVAYGTNVMTNLAMSSEQNAISHTVLRYFEMMAETDENSHLAGGNLMSTPLFTYSFVKDKLEEYEPGKKYIFIKDMASAIAGHYDDLPDKQVPTRHTFLIRHPYRFLTSQRRLLLRLGEYKGDPRDFDMLSASPLISESYFREDWMYQLWKYVQDTGKDPNPVVIDAEDLMNNPEVILPEYMAALGIPFQKRYLTWDASEDSLKDWKGALEHMLIGKEVGLFDRAFKSSRFLPSLHPTPSKQDLTPDILKVADVILPGYEAMFCHRIRPIKLQARL</sequence>
<dbReference type="PANTHER" id="PTHR48312:SF1">
    <property type="entry name" value="SULFOTRANSFERASE"/>
    <property type="match status" value="1"/>
</dbReference>
<dbReference type="InterPro" id="IPR027417">
    <property type="entry name" value="P-loop_NTPase"/>
</dbReference>
<dbReference type="EMBL" id="JAIZAY010000017">
    <property type="protein sequence ID" value="KAJ8025685.1"/>
    <property type="molecule type" value="Genomic_DNA"/>
</dbReference>
<dbReference type="OrthoDB" id="2405944at2759"/>
<dbReference type="SUPFAM" id="SSF52540">
    <property type="entry name" value="P-loop containing nucleoside triphosphate hydrolases"/>
    <property type="match status" value="1"/>
</dbReference>
<proteinExistence type="predicted"/>
<evidence type="ECO:0000313" key="2">
    <source>
        <dbReference type="Proteomes" id="UP001152320"/>
    </source>
</evidence>
<protein>
    <submittedName>
        <fullName evidence="1">Uncharacterized protein</fullName>
    </submittedName>
</protein>
<comment type="caution">
    <text evidence="1">The sequence shown here is derived from an EMBL/GenBank/DDBJ whole genome shotgun (WGS) entry which is preliminary data.</text>
</comment>
<name>A0A9Q1BGH9_HOLLE</name>
<accession>A0A9Q1BGH9</accession>
<dbReference type="Proteomes" id="UP001152320">
    <property type="component" value="Chromosome 17"/>
</dbReference>
<dbReference type="Gene3D" id="3.40.50.300">
    <property type="entry name" value="P-loop containing nucleotide triphosphate hydrolases"/>
    <property type="match status" value="1"/>
</dbReference>
<gene>
    <name evidence="1" type="ORF">HOLleu_33307</name>
</gene>